<evidence type="ECO:0000313" key="2">
    <source>
        <dbReference type="Proteomes" id="UP000241797"/>
    </source>
</evidence>
<dbReference type="KEGG" id="vg:54990161"/>
<keyword evidence="2" id="KW-1185">Reference proteome</keyword>
<dbReference type="Proteomes" id="UP000241797">
    <property type="component" value="Segment"/>
</dbReference>
<proteinExistence type="predicted"/>
<dbReference type="GeneID" id="54990161"/>
<reference evidence="1 2" key="1">
    <citation type="submission" date="2018-03" db="EMBL/GenBank/DDBJ databases">
        <title>Isolation, the biological characteristics and genomics of two new strains of lysate Staphylococcus aureus phage.</title>
        <authorList>
            <person name="Jin X."/>
            <person name="Zhang C."/>
        </authorList>
    </citation>
    <scope>NUCLEOTIDE SEQUENCE [LARGE SCALE GENOMIC DNA]</scope>
</reference>
<dbReference type="RefSeq" id="YP_009799672.1">
    <property type="nucleotide sequence ID" value="NC_047945.1"/>
</dbReference>
<protein>
    <submittedName>
        <fullName evidence="1">Uncharacterized protein</fullName>
    </submittedName>
</protein>
<dbReference type="Gene3D" id="1.10.490.160">
    <property type="match status" value="1"/>
</dbReference>
<sequence>MIVINKIVDDMEELSSKADNKYVSNTYNNVSKLTDEYEEIMLDNLTQATLNMLETQNICKDVRMDSEFANQIRTQIRMRIECPELNSEDFHNLWLEDMKEKGYVRGDVFSKRNLTHPNVVEYECLNKNIHIKDKIIDNLVDAFI</sequence>
<accession>A0A2P1MXX3</accession>
<dbReference type="EMBL" id="MH078572">
    <property type="protein sequence ID" value="AVP40405.1"/>
    <property type="molecule type" value="Genomic_DNA"/>
</dbReference>
<evidence type="ECO:0000313" key="1">
    <source>
        <dbReference type="EMBL" id="AVP40405.1"/>
    </source>
</evidence>
<organism evidence="1 2">
    <name type="scientific">Staphylococcus phage phiSA_BS1</name>
    <dbReference type="NCBI Taxonomy" id="2126734"/>
    <lineage>
        <taxon>Viruses</taxon>
        <taxon>Duplodnaviria</taxon>
        <taxon>Heunggongvirae</taxon>
        <taxon>Uroviricota</taxon>
        <taxon>Caudoviricetes</taxon>
        <taxon>Herelleviridae</taxon>
        <taxon>Twortvirinae</taxon>
        <taxon>Baoshanvirus</taxon>
        <taxon>Baoshanvirus BS1</taxon>
    </lineage>
</organism>
<name>A0A2P1MXX3_9CAUD</name>